<dbReference type="KEGG" id="noa:BKM31_13870"/>
<evidence type="ECO:0000256" key="1">
    <source>
        <dbReference type="SAM" id="MobiDB-lite"/>
    </source>
</evidence>
<keyword evidence="3" id="KW-1185">Reference proteome</keyword>
<reference evidence="3" key="1">
    <citation type="journal article" date="2017" name="Med. Chem. Commun.">
        <title>Nonomuraea sp. ATCC 55076 harbours the largest actinomycete chromosome to date and the kistamicin biosynthetic gene cluster.</title>
        <authorList>
            <person name="Nazari B."/>
            <person name="Forneris C.C."/>
            <person name="Gibson M.I."/>
            <person name="Moon K."/>
            <person name="Schramma K.R."/>
            <person name="Seyedsayamdost M.R."/>
        </authorList>
    </citation>
    <scope>NUCLEOTIDE SEQUENCE [LARGE SCALE GENOMIC DNA]</scope>
    <source>
        <strain evidence="3">ATCC 55076</strain>
    </source>
</reference>
<dbReference type="Proteomes" id="UP000190797">
    <property type="component" value="Chromosome"/>
</dbReference>
<dbReference type="AlphaFoldDB" id="A0A1U9ZWR5"/>
<feature type="compositionally biased region" description="Polar residues" evidence="1">
    <location>
        <begin position="57"/>
        <end position="70"/>
    </location>
</feature>
<dbReference type="EMBL" id="CP017717">
    <property type="protein sequence ID" value="AQZ62406.1"/>
    <property type="molecule type" value="Genomic_DNA"/>
</dbReference>
<organism evidence="2 3">
    <name type="scientific">[Actinomadura] parvosata subsp. kistnae</name>
    <dbReference type="NCBI Taxonomy" id="1909395"/>
    <lineage>
        <taxon>Bacteria</taxon>
        <taxon>Bacillati</taxon>
        <taxon>Actinomycetota</taxon>
        <taxon>Actinomycetes</taxon>
        <taxon>Streptosporangiales</taxon>
        <taxon>Streptosporangiaceae</taxon>
        <taxon>Nonomuraea</taxon>
    </lineage>
</organism>
<evidence type="ECO:0000313" key="3">
    <source>
        <dbReference type="Proteomes" id="UP000190797"/>
    </source>
</evidence>
<gene>
    <name evidence="2" type="ORF">BKM31_13870</name>
</gene>
<proteinExistence type="predicted"/>
<evidence type="ECO:0000313" key="2">
    <source>
        <dbReference type="EMBL" id="AQZ62406.1"/>
    </source>
</evidence>
<accession>A0A1U9ZWR5</accession>
<sequence>MRNVIESDPVAALDPDLGAAHIFQDTAVVFDGARRADVAVVTGEKNSVQAERRRLEQNGSQRPRGQSLSSGRRPDAVADVSAAFQQKGVQIVSKVDGSEVGFAVDDPPVGGMDASFPNRP</sequence>
<feature type="region of interest" description="Disordered" evidence="1">
    <location>
        <begin position="44"/>
        <end position="77"/>
    </location>
</feature>
<name>A0A1U9ZWR5_9ACTN</name>
<protein>
    <submittedName>
        <fullName evidence="2">Uncharacterized protein</fullName>
    </submittedName>
</protein>